<keyword evidence="1" id="KW-0732">Signal</keyword>
<evidence type="ECO:0008006" key="4">
    <source>
        <dbReference type="Google" id="ProtNLM"/>
    </source>
</evidence>
<reference evidence="3" key="1">
    <citation type="journal article" date="2019" name="Int. J. Syst. Evol. Microbiol.">
        <title>The Global Catalogue of Microorganisms (GCM) 10K type strain sequencing project: providing services to taxonomists for standard genome sequencing and annotation.</title>
        <authorList>
            <consortium name="The Broad Institute Genomics Platform"/>
            <consortium name="The Broad Institute Genome Sequencing Center for Infectious Disease"/>
            <person name="Wu L."/>
            <person name="Ma J."/>
        </authorList>
    </citation>
    <scope>NUCLEOTIDE SEQUENCE [LARGE SCALE GENOMIC DNA]</scope>
    <source>
        <strain evidence="3">KCTC 52127</strain>
    </source>
</reference>
<dbReference type="EMBL" id="JBHULH010000004">
    <property type="protein sequence ID" value="MFD2567463.1"/>
    <property type="molecule type" value="Genomic_DNA"/>
</dbReference>
<comment type="caution">
    <text evidence="2">The sequence shown here is derived from an EMBL/GenBank/DDBJ whole genome shotgun (WGS) entry which is preliminary data.</text>
</comment>
<evidence type="ECO:0000313" key="3">
    <source>
        <dbReference type="Proteomes" id="UP001597508"/>
    </source>
</evidence>
<keyword evidence="3" id="KW-1185">Reference proteome</keyword>
<sequence>MKKILITFLFAFSITQINAQEIGMRFGDVTGGNVAIDAILPMGETTRVHADISFGDGLGIDLLWDFIYEPLGEEALHWYVGAGPYTFLGDPFALGAVGEVGLEYKFNEIPLVIGVDWRPYFRIVSNTDLGIDSFGLNLRWRF</sequence>
<accession>A0ABW5LTX0</accession>
<dbReference type="Proteomes" id="UP001597508">
    <property type="component" value="Unassembled WGS sequence"/>
</dbReference>
<feature type="chain" id="PRO_5047384236" description="Outer membrane insertion C-signal" evidence="1">
    <location>
        <begin position="20"/>
        <end position="142"/>
    </location>
</feature>
<name>A0ABW5LTX0_9FLAO</name>
<proteinExistence type="predicted"/>
<dbReference type="RefSeq" id="WP_379666173.1">
    <property type="nucleotide sequence ID" value="NZ_JBHULH010000004.1"/>
</dbReference>
<gene>
    <name evidence="2" type="ORF">ACFSRZ_08765</name>
</gene>
<evidence type="ECO:0000256" key="1">
    <source>
        <dbReference type="SAM" id="SignalP"/>
    </source>
</evidence>
<protein>
    <recommendedName>
        <fullName evidence="4">Outer membrane insertion C-signal</fullName>
    </recommendedName>
</protein>
<organism evidence="2 3">
    <name type="scientific">Pseudotenacibaculum haliotis</name>
    <dbReference type="NCBI Taxonomy" id="1862138"/>
    <lineage>
        <taxon>Bacteria</taxon>
        <taxon>Pseudomonadati</taxon>
        <taxon>Bacteroidota</taxon>
        <taxon>Flavobacteriia</taxon>
        <taxon>Flavobacteriales</taxon>
        <taxon>Flavobacteriaceae</taxon>
        <taxon>Pseudotenacibaculum</taxon>
    </lineage>
</organism>
<feature type="signal peptide" evidence="1">
    <location>
        <begin position="1"/>
        <end position="19"/>
    </location>
</feature>
<evidence type="ECO:0000313" key="2">
    <source>
        <dbReference type="EMBL" id="MFD2567463.1"/>
    </source>
</evidence>